<reference evidence="3 4" key="1">
    <citation type="submission" date="2017-02" db="EMBL/GenBank/DDBJ databases">
        <authorList>
            <person name="Peterson S.W."/>
        </authorList>
    </citation>
    <scope>NUCLEOTIDE SEQUENCE [LARGE SCALE GENOMIC DNA]</scope>
    <source>
        <strain evidence="3 4">ATCC BAA-908</strain>
    </source>
</reference>
<protein>
    <recommendedName>
        <fullName evidence="2">N-terminal domain-containing protein</fullName>
    </recommendedName>
</protein>
<dbReference type="STRING" id="261392.SAMN02745149_00493"/>
<sequence>METPNTNPNAETLSNQSDAVEVAAKSVQNDPSVTNAKVNRKNFMNALENGSLACLPQADGKADVSDVKNVVNGTKYRGMTTLLLKNFSKLNGYPTNEYMTVQQLDKVNMEKQLGWNDRLRIKKGEHGINIDFSVPKHDENGNEVKDPETGKTVNEKITAKLFNIAQVENPEKLVEWAKEQAQARYEYAKEKAGDKWHEPNPDKVREVVNATTSDPAQYLAEYFDAMEKGKDFAASKEIVDGFKSKVNEFVWEHKEGEERKPHVNPYRLNMLGYEAAKKLNEMRTTVKNTKIRENYAKKSYEEKLKNHQAKKNNYRSMSDDDGMSMSD</sequence>
<evidence type="ECO:0000259" key="2">
    <source>
        <dbReference type="Pfam" id="PF08401"/>
    </source>
</evidence>
<evidence type="ECO:0000256" key="1">
    <source>
        <dbReference type="SAM" id="MobiDB-lite"/>
    </source>
</evidence>
<dbReference type="EMBL" id="FUWG01000003">
    <property type="protein sequence ID" value="SJZ30586.1"/>
    <property type="molecule type" value="Genomic_DNA"/>
</dbReference>
<name>A0A1T4JKA1_TREPO</name>
<organism evidence="3 4">
    <name type="scientific">Treponema porcinum</name>
    <dbReference type="NCBI Taxonomy" id="261392"/>
    <lineage>
        <taxon>Bacteria</taxon>
        <taxon>Pseudomonadati</taxon>
        <taxon>Spirochaetota</taxon>
        <taxon>Spirochaetia</taxon>
        <taxon>Spirochaetales</taxon>
        <taxon>Treponemataceae</taxon>
        <taxon>Treponema</taxon>
    </lineage>
</organism>
<dbReference type="GeneID" id="78315812"/>
<accession>A0A1T4JKA1</accession>
<dbReference type="InterPro" id="IPR013610">
    <property type="entry name" value="ArdC_N"/>
</dbReference>
<feature type="domain" description="N-terminal" evidence="2">
    <location>
        <begin position="45"/>
        <end position="157"/>
    </location>
</feature>
<feature type="region of interest" description="Disordered" evidence="1">
    <location>
        <begin position="297"/>
        <end position="327"/>
    </location>
</feature>
<proteinExistence type="predicted"/>
<dbReference type="Pfam" id="PF08401">
    <property type="entry name" value="ArdcN"/>
    <property type="match status" value="1"/>
</dbReference>
<dbReference type="Proteomes" id="UP000190423">
    <property type="component" value="Unassembled WGS sequence"/>
</dbReference>
<evidence type="ECO:0000313" key="3">
    <source>
        <dbReference type="EMBL" id="SJZ30586.1"/>
    </source>
</evidence>
<dbReference type="AlphaFoldDB" id="A0A1T4JKA1"/>
<evidence type="ECO:0000313" key="4">
    <source>
        <dbReference type="Proteomes" id="UP000190423"/>
    </source>
</evidence>
<keyword evidence="4" id="KW-1185">Reference proteome</keyword>
<gene>
    <name evidence="3" type="ORF">SAMN02745149_00493</name>
</gene>
<dbReference type="RefSeq" id="WP_078932417.1">
    <property type="nucleotide sequence ID" value="NZ_FUWG01000003.1"/>
</dbReference>
<dbReference type="GO" id="GO:0003697">
    <property type="term" value="F:single-stranded DNA binding"/>
    <property type="evidence" value="ECO:0007669"/>
    <property type="project" value="InterPro"/>
</dbReference>